<dbReference type="FunFam" id="3.40.50.620:FF:000093">
    <property type="entry name" value="Glutamyl-Q tRNA(Asp) synthetase"/>
    <property type="match status" value="1"/>
</dbReference>
<keyword evidence="6 7" id="KW-0030">Aminoacyl-tRNA synthetase</keyword>
<name>A0A3N1PR47_9GAMM</name>
<feature type="short sequence motif" description="'HIGH' region" evidence="7">
    <location>
        <begin position="10"/>
        <end position="20"/>
    </location>
</feature>
<feature type="domain" description="Glutamyl/glutaminyl-tRNA synthetase class Ib catalytic" evidence="9">
    <location>
        <begin position="7"/>
        <end position="232"/>
    </location>
</feature>
<dbReference type="GO" id="GO:0008270">
    <property type="term" value="F:zinc ion binding"/>
    <property type="evidence" value="ECO:0007669"/>
    <property type="project" value="InterPro"/>
</dbReference>
<proteinExistence type="inferred from homology"/>
<dbReference type="InterPro" id="IPR020058">
    <property type="entry name" value="Glu/Gln-tRNA-synth_Ib_cat-dom"/>
</dbReference>
<feature type="binding site" evidence="7">
    <location>
        <position position="43"/>
    </location>
    <ligand>
        <name>L-glutamate</name>
        <dbReference type="ChEBI" id="CHEBI:29985"/>
    </ligand>
</feature>
<evidence type="ECO:0000256" key="4">
    <source>
        <dbReference type="ARBA" id="ARBA00022833"/>
    </source>
</evidence>
<keyword evidence="5 7" id="KW-0067">ATP-binding</keyword>
<dbReference type="AlphaFoldDB" id="A0A3N1PR47"/>
<dbReference type="PANTHER" id="PTHR43311">
    <property type="entry name" value="GLUTAMATE--TRNA LIGASE"/>
    <property type="match status" value="1"/>
</dbReference>
<keyword evidence="4" id="KW-0862">Zinc</keyword>
<protein>
    <recommendedName>
        <fullName evidence="7">Glutamyl-Q tRNA(Asp) synthetase</fullName>
        <shortName evidence="7">Glu-Q-RSs</shortName>
        <ecNumber evidence="7">6.1.1.-</ecNumber>
    </recommendedName>
</protein>
<dbReference type="GO" id="GO:0006424">
    <property type="term" value="P:glutamyl-tRNA aminoacylation"/>
    <property type="evidence" value="ECO:0007669"/>
    <property type="project" value="InterPro"/>
</dbReference>
<evidence type="ECO:0000313" key="11">
    <source>
        <dbReference type="Proteomes" id="UP000268033"/>
    </source>
</evidence>
<dbReference type="PANTHER" id="PTHR43311:SF1">
    <property type="entry name" value="GLUTAMYL-Q TRNA(ASP) SYNTHETASE"/>
    <property type="match status" value="1"/>
</dbReference>
<keyword evidence="11" id="KW-1185">Reference proteome</keyword>
<evidence type="ECO:0000259" key="9">
    <source>
        <dbReference type="Pfam" id="PF00749"/>
    </source>
</evidence>
<reference evidence="10 11" key="1">
    <citation type="submission" date="2018-11" db="EMBL/GenBank/DDBJ databases">
        <title>Genomic Encyclopedia of Type Strains, Phase IV (KMG-IV): sequencing the most valuable type-strain genomes for metagenomic binning, comparative biology and taxonomic classification.</title>
        <authorList>
            <person name="Goeker M."/>
        </authorList>
    </citation>
    <scope>NUCLEOTIDE SEQUENCE [LARGE SCALE GENOMIC DNA]</scope>
    <source>
        <strain evidence="10 11">DSM 21945</strain>
    </source>
</reference>
<dbReference type="InterPro" id="IPR022380">
    <property type="entry name" value="Glu-Q_tRNA(Asp)_Synthase"/>
</dbReference>
<feature type="binding site" evidence="7">
    <location>
        <position position="187"/>
    </location>
    <ligand>
        <name>L-glutamate</name>
        <dbReference type="ChEBI" id="CHEBI:29985"/>
    </ligand>
</feature>
<feature type="binding site" evidence="7">
    <location>
        <begin position="7"/>
        <end position="11"/>
    </location>
    <ligand>
        <name>L-glutamate</name>
        <dbReference type="ChEBI" id="CHEBI:29985"/>
    </ligand>
</feature>
<keyword evidence="8" id="KW-0648">Protein biosynthesis</keyword>
<dbReference type="InterPro" id="IPR000924">
    <property type="entry name" value="Glu/Gln-tRNA-synth"/>
</dbReference>
<dbReference type="STRING" id="584787.GCA_001247655_01758"/>
<evidence type="ECO:0000256" key="3">
    <source>
        <dbReference type="ARBA" id="ARBA00022741"/>
    </source>
</evidence>
<dbReference type="Proteomes" id="UP000268033">
    <property type="component" value="Unassembled WGS sequence"/>
</dbReference>
<feature type="binding site" evidence="7">
    <location>
        <position position="169"/>
    </location>
    <ligand>
        <name>L-glutamate</name>
        <dbReference type="ChEBI" id="CHEBI:29985"/>
    </ligand>
</feature>
<evidence type="ECO:0000313" key="10">
    <source>
        <dbReference type="EMBL" id="ROQ30478.1"/>
    </source>
</evidence>
<dbReference type="EMBL" id="RJUL01000001">
    <property type="protein sequence ID" value="ROQ30478.1"/>
    <property type="molecule type" value="Genomic_DNA"/>
</dbReference>
<dbReference type="InterPro" id="IPR014729">
    <property type="entry name" value="Rossmann-like_a/b/a_fold"/>
</dbReference>
<feature type="short sequence motif" description="'KMSKS' region" evidence="7">
    <location>
        <begin position="225"/>
        <end position="229"/>
    </location>
</feature>
<dbReference type="SUPFAM" id="SSF52374">
    <property type="entry name" value="Nucleotidylyl transferase"/>
    <property type="match status" value="1"/>
</dbReference>
<dbReference type="RefSeq" id="WP_123420350.1">
    <property type="nucleotide sequence ID" value="NZ_RJUL01000001.1"/>
</dbReference>
<feature type="binding site" evidence="7">
    <location>
        <position position="228"/>
    </location>
    <ligand>
        <name>ATP</name>
        <dbReference type="ChEBI" id="CHEBI:30616"/>
    </ligand>
</feature>
<sequence length="285" mass="31446">MPGYVGRFAPSPSGPLHLGSLVAALGSFLDAKRHQGRWLLRIEDIDPPREVPGASDAILRTLDAFGLHWDGAVRYQSACHDHYRERLAFLASNGLSYRCACTRKQLKAQGLHQRELCQCPATAEAAALRFKNDDPQSQFTDRRLGQITVPAAFACEDFIIHRKDGLFAYQLAVVSDDIDQGITQIVRGADLLDATVWQLQLYRAFGAQQVGYLHLPLVMDEDGQKLSKQNHAAPIDDANPIPALSAALGYLGLKSRDDSSVEALLKDAIMQWSWLDDSQPAQARV</sequence>
<comment type="caution">
    <text evidence="7">Lacks conserved residue(s) required for the propagation of feature annotation.</text>
</comment>
<dbReference type="InterPro" id="IPR049940">
    <property type="entry name" value="GluQ/Sye"/>
</dbReference>
<comment type="caution">
    <text evidence="10">The sequence shown here is derived from an EMBL/GenBank/DDBJ whole genome shotgun (WGS) entry which is preliminary data.</text>
</comment>
<keyword evidence="3 7" id="KW-0547">Nucleotide-binding</keyword>
<evidence type="ECO:0000256" key="2">
    <source>
        <dbReference type="ARBA" id="ARBA00022723"/>
    </source>
</evidence>
<dbReference type="HAMAP" id="MF_01428">
    <property type="entry name" value="Glu_Q_tRNA_synth"/>
    <property type="match status" value="1"/>
</dbReference>
<comment type="similarity">
    <text evidence="7">Belongs to the class-I aminoacyl-tRNA synthetase family. GluQ subfamily.</text>
</comment>
<dbReference type="Pfam" id="PF00749">
    <property type="entry name" value="tRNA-synt_1c"/>
    <property type="match status" value="1"/>
</dbReference>
<organism evidence="10 11">
    <name type="scientific">Gallaecimonas pentaromativorans</name>
    <dbReference type="NCBI Taxonomy" id="584787"/>
    <lineage>
        <taxon>Bacteria</taxon>
        <taxon>Pseudomonadati</taxon>
        <taxon>Pseudomonadota</taxon>
        <taxon>Gammaproteobacteria</taxon>
        <taxon>Enterobacterales</taxon>
        <taxon>Gallaecimonadaceae</taxon>
        <taxon>Gallaecimonas</taxon>
    </lineage>
</organism>
<accession>A0A3N1PR47</accession>
<dbReference type="NCBIfam" id="TIGR03838">
    <property type="entry name" value="queuosine_YadB"/>
    <property type="match status" value="1"/>
</dbReference>
<evidence type="ECO:0000256" key="8">
    <source>
        <dbReference type="RuleBase" id="RU363037"/>
    </source>
</evidence>
<evidence type="ECO:0000256" key="6">
    <source>
        <dbReference type="ARBA" id="ARBA00023146"/>
    </source>
</evidence>
<dbReference type="GO" id="GO:0005829">
    <property type="term" value="C:cytosol"/>
    <property type="evidence" value="ECO:0007669"/>
    <property type="project" value="TreeGrafter"/>
</dbReference>
<gene>
    <name evidence="7" type="primary">gluQ</name>
    <name evidence="10" type="ORF">EDC28_101164</name>
</gene>
<dbReference type="GO" id="GO:0005524">
    <property type="term" value="F:ATP binding"/>
    <property type="evidence" value="ECO:0007669"/>
    <property type="project" value="UniProtKB-KW"/>
</dbReference>
<dbReference type="NCBIfam" id="NF004314">
    <property type="entry name" value="PRK05710.1-3"/>
    <property type="match status" value="1"/>
</dbReference>
<evidence type="ECO:0000256" key="1">
    <source>
        <dbReference type="ARBA" id="ARBA00022598"/>
    </source>
</evidence>
<dbReference type="EC" id="6.1.1.-" evidence="7"/>
<comment type="function">
    <text evidence="7">Catalyzes the tRNA-independent activation of glutamate in presence of ATP and the subsequent transfer of glutamate onto a tRNA(Asp). Glutamate is transferred on the 2-amino-5-(4,5-dihydroxy-2-cyclopenten-1-yl) moiety of the queuosine in the wobble position of the QUC anticodon.</text>
</comment>
<keyword evidence="2" id="KW-0479">Metal-binding</keyword>
<keyword evidence="1 7" id="KW-0436">Ligase</keyword>
<dbReference type="GO" id="GO:0006400">
    <property type="term" value="P:tRNA modification"/>
    <property type="evidence" value="ECO:0007669"/>
    <property type="project" value="InterPro"/>
</dbReference>
<dbReference type="Gene3D" id="3.40.50.620">
    <property type="entry name" value="HUPs"/>
    <property type="match status" value="1"/>
</dbReference>
<dbReference type="PRINTS" id="PR00987">
    <property type="entry name" value="TRNASYNTHGLU"/>
</dbReference>
<dbReference type="GO" id="GO:0004818">
    <property type="term" value="F:glutamate-tRNA ligase activity"/>
    <property type="evidence" value="ECO:0007669"/>
    <property type="project" value="TreeGrafter"/>
</dbReference>
<evidence type="ECO:0000256" key="7">
    <source>
        <dbReference type="HAMAP-Rule" id="MF_01428"/>
    </source>
</evidence>
<evidence type="ECO:0000256" key="5">
    <source>
        <dbReference type="ARBA" id="ARBA00022840"/>
    </source>
</evidence>